<dbReference type="Pfam" id="PF00296">
    <property type="entry name" value="Bac_luciferase"/>
    <property type="match status" value="1"/>
</dbReference>
<sequence>MGKLEVGYLLPTRDQSVRGEHDPGKLAVQARRAEELGLDSVWAGDSPVTRPRADPLLLLAAVARATERVALGTAVLLPALRHPILLAHQLATLDRLSDGRLIAGMGGGFPNPATRAQFTSIGIGFARRTSRLEESIDVMRRLWSGRTVSHRGEHFAFEDVRIAPPPSRPGGPPVWLAGSGAPALRRVARLADGWLPYPPEATTYAEEHRLVERAAAPRPVTPALYATLCLDRDPHTAHRRLRASVERYYDAPFDLVAPIQAMFAGTARQAADWLAGYAAAGARHLVIRLATDDHEAGLEEFADQVLPLLREERHP</sequence>
<evidence type="ECO:0000313" key="4">
    <source>
        <dbReference type="Proteomes" id="UP000646776"/>
    </source>
</evidence>
<keyword evidence="4" id="KW-1185">Reference proteome</keyword>
<name>A0A918HN26_9ACTN</name>
<dbReference type="Gene3D" id="3.20.20.30">
    <property type="entry name" value="Luciferase-like domain"/>
    <property type="match status" value="1"/>
</dbReference>
<dbReference type="InterPro" id="IPR050564">
    <property type="entry name" value="F420-G6PD/mer"/>
</dbReference>
<dbReference type="Proteomes" id="UP000646776">
    <property type="component" value="Unassembled WGS sequence"/>
</dbReference>
<evidence type="ECO:0000313" key="3">
    <source>
        <dbReference type="EMBL" id="GGT75494.1"/>
    </source>
</evidence>
<dbReference type="SUPFAM" id="SSF51679">
    <property type="entry name" value="Bacterial luciferase-like"/>
    <property type="match status" value="1"/>
</dbReference>
<dbReference type="RefSeq" id="WP_189715165.1">
    <property type="nucleotide sequence ID" value="NZ_BMSA01000021.1"/>
</dbReference>
<keyword evidence="1" id="KW-0560">Oxidoreductase</keyword>
<feature type="domain" description="Luciferase-like" evidence="2">
    <location>
        <begin position="5"/>
        <end position="249"/>
    </location>
</feature>
<dbReference type="GO" id="GO:0016705">
    <property type="term" value="F:oxidoreductase activity, acting on paired donors, with incorporation or reduction of molecular oxygen"/>
    <property type="evidence" value="ECO:0007669"/>
    <property type="project" value="InterPro"/>
</dbReference>
<reference evidence="3" key="2">
    <citation type="submission" date="2020-09" db="EMBL/GenBank/DDBJ databases">
        <authorList>
            <person name="Sun Q."/>
            <person name="Ohkuma M."/>
        </authorList>
    </citation>
    <scope>NUCLEOTIDE SEQUENCE</scope>
    <source>
        <strain evidence="3">JCM 4125</strain>
    </source>
</reference>
<dbReference type="PANTHER" id="PTHR43244">
    <property type="match status" value="1"/>
</dbReference>
<evidence type="ECO:0000259" key="2">
    <source>
        <dbReference type="Pfam" id="PF00296"/>
    </source>
</evidence>
<dbReference type="InterPro" id="IPR019921">
    <property type="entry name" value="Lucif-like_OxRdtase_Rv2161c"/>
</dbReference>
<dbReference type="NCBIfam" id="TIGR03619">
    <property type="entry name" value="F420_Rv2161c"/>
    <property type="match status" value="1"/>
</dbReference>
<gene>
    <name evidence="3" type="primary">hmd</name>
    <name evidence="3" type="ORF">GCM10010226_62090</name>
</gene>
<evidence type="ECO:0000256" key="1">
    <source>
        <dbReference type="ARBA" id="ARBA00023002"/>
    </source>
</evidence>
<proteinExistence type="predicted"/>
<organism evidence="3 4">
    <name type="scientific">Streptomyces phaeofaciens</name>
    <dbReference type="NCBI Taxonomy" id="68254"/>
    <lineage>
        <taxon>Bacteria</taxon>
        <taxon>Bacillati</taxon>
        <taxon>Actinomycetota</taxon>
        <taxon>Actinomycetes</taxon>
        <taxon>Kitasatosporales</taxon>
        <taxon>Streptomycetaceae</taxon>
        <taxon>Streptomyces</taxon>
    </lineage>
</organism>
<comment type="caution">
    <text evidence="3">The sequence shown here is derived from an EMBL/GenBank/DDBJ whole genome shotgun (WGS) entry which is preliminary data.</text>
</comment>
<dbReference type="InterPro" id="IPR036661">
    <property type="entry name" value="Luciferase-like_sf"/>
</dbReference>
<protein>
    <submittedName>
        <fullName evidence="3">N5,N10-methylene tetrahydromethanopterin reductase</fullName>
    </submittedName>
</protein>
<reference evidence="3" key="1">
    <citation type="journal article" date="2014" name="Int. J. Syst. Evol. Microbiol.">
        <title>Complete genome sequence of Corynebacterium casei LMG S-19264T (=DSM 44701T), isolated from a smear-ripened cheese.</title>
        <authorList>
            <consortium name="US DOE Joint Genome Institute (JGI-PGF)"/>
            <person name="Walter F."/>
            <person name="Albersmeier A."/>
            <person name="Kalinowski J."/>
            <person name="Ruckert C."/>
        </authorList>
    </citation>
    <scope>NUCLEOTIDE SEQUENCE</scope>
    <source>
        <strain evidence="3">JCM 4125</strain>
    </source>
</reference>
<dbReference type="AlphaFoldDB" id="A0A918HN26"/>
<dbReference type="EMBL" id="BMSA01000021">
    <property type="protein sequence ID" value="GGT75494.1"/>
    <property type="molecule type" value="Genomic_DNA"/>
</dbReference>
<accession>A0A918HN26</accession>
<dbReference type="InterPro" id="IPR011251">
    <property type="entry name" value="Luciferase-like_dom"/>
</dbReference>
<dbReference type="PANTHER" id="PTHR43244:SF1">
    <property type="entry name" value="5,10-METHYLENETETRAHYDROMETHANOPTERIN REDUCTASE"/>
    <property type="match status" value="1"/>
</dbReference>